<evidence type="ECO:0000313" key="1">
    <source>
        <dbReference type="EMBL" id="JAT82904.1"/>
    </source>
</evidence>
<feature type="non-terminal residue" evidence="1">
    <location>
        <position position="217"/>
    </location>
</feature>
<protein>
    <submittedName>
        <fullName evidence="1">Uncharacterized protein</fullName>
    </submittedName>
</protein>
<dbReference type="EMBL" id="GDQN01008150">
    <property type="protein sequence ID" value="JAT82904.1"/>
    <property type="molecule type" value="Transcribed_RNA"/>
</dbReference>
<dbReference type="InterPro" id="IPR005312">
    <property type="entry name" value="DUF1759"/>
</dbReference>
<sequence length="217" mass="25651">MATAKEILNYQIELYERLEKAIANYKKSPKDRIKRPYLETRLQTLEELYIDFKKGHRELLAAVSPEYKQSYSYFSEDKCDAFEELYTSYKTTIKEALIPYLEKPFKSTTIVPSGDAPTTSNSEVKLPRIQLPVFTGKYEEWQAFYDMFVSLIHMNDKLSSVQKLHYLKTSLTGEPENLLRNFATTEKNYDEAWKHLTKRYNNRRFNSNAVMKMLFTQ</sequence>
<organism evidence="1">
    <name type="scientific">Pectinophora gossypiella</name>
    <name type="common">Cotton pink bollworm</name>
    <name type="synonym">Depressaria gossypiella</name>
    <dbReference type="NCBI Taxonomy" id="13191"/>
    <lineage>
        <taxon>Eukaryota</taxon>
        <taxon>Metazoa</taxon>
        <taxon>Ecdysozoa</taxon>
        <taxon>Arthropoda</taxon>
        <taxon>Hexapoda</taxon>
        <taxon>Insecta</taxon>
        <taxon>Pterygota</taxon>
        <taxon>Neoptera</taxon>
        <taxon>Endopterygota</taxon>
        <taxon>Lepidoptera</taxon>
        <taxon>Glossata</taxon>
        <taxon>Ditrysia</taxon>
        <taxon>Gelechioidea</taxon>
        <taxon>Gelechiidae</taxon>
        <taxon>Apatetrinae</taxon>
        <taxon>Pectinophora</taxon>
    </lineage>
</organism>
<evidence type="ECO:0000313" key="2">
    <source>
        <dbReference type="EMBL" id="JAT83459.1"/>
    </source>
</evidence>
<dbReference type="OrthoDB" id="5987340at2759"/>
<proteinExistence type="predicted"/>
<gene>
    <name evidence="2" type="ORF">g.5267</name>
    <name evidence="1" type="ORF">g.5268</name>
</gene>
<dbReference type="PANTHER" id="PTHR22954:SF3">
    <property type="entry name" value="PROTEIN CBG08539"/>
    <property type="match status" value="1"/>
</dbReference>
<dbReference type="PANTHER" id="PTHR22954">
    <property type="entry name" value="RETROVIRAL PROTEASE-RELATED"/>
    <property type="match status" value="1"/>
</dbReference>
<reference evidence="1" key="1">
    <citation type="submission" date="2015-09" db="EMBL/GenBank/DDBJ databases">
        <title>De novo assembly of Pectinophora gossypiella (Pink Bollworm) gut transcriptome.</title>
        <authorList>
            <person name="Tassone E.E."/>
        </authorList>
    </citation>
    <scope>NUCLEOTIDE SEQUENCE</scope>
</reference>
<dbReference type="AlphaFoldDB" id="A0A1E1W7H8"/>
<accession>A0A1E1W7H8</accession>
<name>A0A1E1W7H8_PECGO</name>
<dbReference type="EMBL" id="GDQN01007595">
    <property type="protein sequence ID" value="JAT83459.1"/>
    <property type="molecule type" value="Transcribed_RNA"/>
</dbReference>
<dbReference type="Pfam" id="PF03564">
    <property type="entry name" value="DUF1759"/>
    <property type="match status" value="1"/>
</dbReference>